<dbReference type="SUPFAM" id="SSF48452">
    <property type="entry name" value="TPR-like"/>
    <property type="match status" value="1"/>
</dbReference>
<keyword evidence="3" id="KW-1185">Reference proteome</keyword>
<evidence type="ECO:0000313" key="2">
    <source>
        <dbReference type="EMBL" id="QIW96063.1"/>
    </source>
</evidence>
<organism evidence="2 3">
    <name type="scientific">Peltaster fructicola</name>
    <dbReference type="NCBI Taxonomy" id="286661"/>
    <lineage>
        <taxon>Eukaryota</taxon>
        <taxon>Fungi</taxon>
        <taxon>Dikarya</taxon>
        <taxon>Ascomycota</taxon>
        <taxon>Pezizomycotina</taxon>
        <taxon>Dothideomycetes</taxon>
        <taxon>Dothideomycetes incertae sedis</taxon>
        <taxon>Peltaster</taxon>
    </lineage>
</organism>
<dbReference type="Gene3D" id="1.25.40.10">
    <property type="entry name" value="Tetratricopeptide repeat domain"/>
    <property type="match status" value="1"/>
</dbReference>
<gene>
    <name evidence="2" type="ORF">AMS68_001581</name>
</gene>
<dbReference type="Proteomes" id="UP000503462">
    <property type="component" value="Chromosome 1"/>
</dbReference>
<reference evidence="2 3" key="1">
    <citation type="journal article" date="2016" name="Sci. Rep.">
        <title>Peltaster fructicola genome reveals evolution from an invasive phytopathogen to an ectophytic parasite.</title>
        <authorList>
            <person name="Xu C."/>
            <person name="Chen H."/>
            <person name="Gleason M.L."/>
            <person name="Xu J.R."/>
            <person name="Liu H."/>
            <person name="Zhang R."/>
            <person name="Sun G."/>
        </authorList>
    </citation>
    <scope>NUCLEOTIDE SEQUENCE [LARGE SCALE GENOMIC DNA]</scope>
    <source>
        <strain evidence="2 3">LNHT1506</strain>
    </source>
</reference>
<dbReference type="EMBL" id="CP051139">
    <property type="protein sequence ID" value="QIW96063.1"/>
    <property type="molecule type" value="Genomic_DNA"/>
</dbReference>
<evidence type="ECO:0000313" key="3">
    <source>
        <dbReference type="Proteomes" id="UP000503462"/>
    </source>
</evidence>
<sequence length="315" mass="34960">MPSHQHYLWEHAVLLFHSFEYQASADLFAVLSTCAATLQDRQRCIVNHGLVHARMGDIATAKLTFQEAIELDHPSIIARCVMAEVEAFEGNVRQARYWYESCTRSFTGRLRADELYNFGYCPTEDVLTANIKALATSTGIKNDLANSAIGFERIPANCVFLPSSAACSDSSKRCWTTTPSQRHRESTGVLSVVLEEAETTDARSKHLAVARRAYSVGSVDVARPRSTALANPARSRPKLEARNATGRSEPLAELADFLRNAGPADGEQALVDHKYLQRLLIKAGLDPRHGEEPEEFVSFCDTVMKDMQRRSARSD</sequence>
<accession>A0A6H0XMV7</accession>
<dbReference type="AlphaFoldDB" id="A0A6H0XMV7"/>
<protein>
    <submittedName>
        <fullName evidence="2">Uncharacterized protein</fullName>
    </submittedName>
</protein>
<proteinExistence type="predicted"/>
<dbReference type="OrthoDB" id="3642326at2759"/>
<evidence type="ECO:0000256" key="1">
    <source>
        <dbReference type="SAM" id="MobiDB-lite"/>
    </source>
</evidence>
<dbReference type="InterPro" id="IPR011990">
    <property type="entry name" value="TPR-like_helical_dom_sf"/>
</dbReference>
<feature type="region of interest" description="Disordered" evidence="1">
    <location>
        <begin position="227"/>
        <end position="247"/>
    </location>
</feature>
<name>A0A6H0XMV7_9PEZI</name>